<reference evidence="6 7" key="1">
    <citation type="journal article" date="2015" name="Nature">
        <title>rRNA introns, odd ribosomes, and small enigmatic genomes across a large radiation of phyla.</title>
        <authorList>
            <person name="Brown C.T."/>
            <person name="Hug L.A."/>
            <person name="Thomas B.C."/>
            <person name="Sharon I."/>
            <person name="Castelle C.J."/>
            <person name="Singh A."/>
            <person name="Wilkins M.J."/>
            <person name="Williams K.H."/>
            <person name="Banfield J.F."/>
        </authorList>
    </citation>
    <scope>NUCLEOTIDE SEQUENCE [LARGE SCALE GENOMIC DNA]</scope>
</reference>
<dbReference type="InterPro" id="IPR027417">
    <property type="entry name" value="P-loop_NTPase"/>
</dbReference>
<comment type="similarity">
    <text evidence="3">Belongs to the AAA ATPase family. Highly divergent.</text>
</comment>
<proteinExistence type="inferred from homology"/>
<dbReference type="EMBL" id="LCQD01000003">
    <property type="protein sequence ID" value="KKW13247.1"/>
    <property type="molecule type" value="Genomic_DNA"/>
</dbReference>
<dbReference type="InterPro" id="IPR003959">
    <property type="entry name" value="ATPase_AAA_core"/>
</dbReference>
<keyword evidence="1" id="KW-0547">Nucleotide-binding</keyword>
<evidence type="ECO:0000259" key="5">
    <source>
        <dbReference type="SMART" id="SM00382"/>
    </source>
</evidence>
<dbReference type="AlphaFoldDB" id="A0A0G1YE65"/>
<dbReference type="PANTHER" id="PTHR42960">
    <property type="entry name" value="YCF46 PROTEIN"/>
    <property type="match status" value="1"/>
</dbReference>
<evidence type="ECO:0000256" key="2">
    <source>
        <dbReference type="ARBA" id="ARBA00022840"/>
    </source>
</evidence>
<comment type="caution">
    <text evidence="6">The sequence shown here is derived from an EMBL/GenBank/DDBJ whole genome shotgun (WGS) entry which is preliminary data.</text>
</comment>
<protein>
    <recommendedName>
        <fullName evidence="4">Uncharacterized AAA domain-containing protein ycf46</fullName>
    </recommendedName>
</protein>
<feature type="domain" description="AAA+ ATPase" evidence="5">
    <location>
        <begin position="238"/>
        <end position="372"/>
    </location>
</feature>
<dbReference type="Proteomes" id="UP000034588">
    <property type="component" value="Unassembled WGS sequence"/>
</dbReference>
<dbReference type="PANTHER" id="PTHR42960:SF1">
    <property type="entry name" value="YCF46 PROTEIN"/>
    <property type="match status" value="1"/>
</dbReference>
<sequence length="480" mass="51901">MKYTIANRLRAGAKVIVIQDPDEVLTLQVVESVMTAFSAGKGELKTISGSNPNILDALQDLETKSGFLITLDLLLLFGANPMVCRLIRQVSLSQKDSPSRLVMIEQPGTVIPPGIIGDVEIVRPELPGFPEMMAELTSFREAVGDQSTEDAPAYGALGLPRHEAARLFARSWIEKTTLDPIWIGNEKARRVTDRLQGALQFIPTTTASVGGSKALIRWTDSRGKAFNNPKAREAGLPEPRGVLILGPPGTGKSLTSKFIAYSWGLPLLRLDAGRLFGSLVGQSESQTRMTIDAAEACAPCVLWIDELEKAFGSQGGLDGGTSSRVIGSILTWLQDKIKPVFVVATANDVSKLRPELLRKGRFDEIFYVGLPSEPDRTEIFKVHLAKRNLSIDSIRLATASGGFSGAEIEQVVIDGMFTAFARGDKATETDVLAAIHKTVPLSKTMSTEIKALEDWARGRTVSASDTKFEPATIGRKTLVG</sequence>
<gene>
    <name evidence="6" type="ORF">UY48_C0003G0069</name>
</gene>
<dbReference type="Gene3D" id="3.40.50.300">
    <property type="entry name" value="P-loop containing nucleotide triphosphate hydrolases"/>
    <property type="match status" value="1"/>
</dbReference>
<dbReference type="InterPro" id="IPR003593">
    <property type="entry name" value="AAA+_ATPase"/>
</dbReference>
<dbReference type="InterPro" id="IPR052381">
    <property type="entry name" value="AAA_domain_protein"/>
</dbReference>
<dbReference type="Gene3D" id="1.10.8.60">
    <property type="match status" value="1"/>
</dbReference>
<dbReference type="SUPFAM" id="SSF52540">
    <property type="entry name" value="P-loop containing nucleoside triphosphate hydrolases"/>
    <property type="match status" value="1"/>
</dbReference>
<name>A0A0G1YE65_9BACT</name>
<keyword evidence="2" id="KW-0067">ATP-binding</keyword>
<dbReference type="Pfam" id="PF00004">
    <property type="entry name" value="AAA"/>
    <property type="match status" value="1"/>
</dbReference>
<dbReference type="GO" id="GO:0005524">
    <property type="term" value="F:ATP binding"/>
    <property type="evidence" value="ECO:0007669"/>
    <property type="project" value="UniProtKB-KW"/>
</dbReference>
<dbReference type="SMART" id="SM00382">
    <property type="entry name" value="AAA"/>
    <property type="match status" value="1"/>
</dbReference>
<organism evidence="6 7">
    <name type="scientific">Candidatus Gottesmanbacteria bacterium GW2011_GWB1_49_7</name>
    <dbReference type="NCBI Taxonomy" id="1618448"/>
    <lineage>
        <taxon>Bacteria</taxon>
        <taxon>Candidatus Gottesmaniibacteriota</taxon>
    </lineage>
</organism>
<evidence type="ECO:0000256" key="1">
    <source>
        <dbReference type="ARBA" id="ARBA00022741"/>
    </source>
</evidence>
<evidence type="ECO:0000256" key="3">
    <source>
        <dbReference type="ARBA" id="ARBA00038088"/>
    </source>
</evidence>
<accession>A0A0G1YE65</accession>
<dbReference type="GO" id="GO:0016887">
    <property type="term" value="F:ATP hydrolysis activity"/>
    <property type="evidence" value="ECO:0007669"/>
    <property type="project" value="InterPro"/>
</dbReference>
<evidence type="ECO:0000313" key="6">
    <source>
        <dbReference type="EMBL" id="KKW13247.1"/>
    </source>
</evidence>
<evidence type="ECO:0000256" key="4">
    <source>
        <dbReference type="ARBA" id="ARBA00040480"/>
    </source>
</evidence>
<evidence type="ECO:0000313" key="7">
    <source>
        <dbReference type="Proteomes" id="UP000034588"/>
    </source>
</evidence>
<dbReference type="PATRIC" id="fig|1618448.3.peg.204"/>